<evidence type="ECO:0000256" key="1">
    <source>
        <dbReference type="SAM" id="SignalP"/>
    </source>
</evidence>
<gene>
    <name evidence="2" type="ORF">SteCoe_13860</name>
</gene>
<evidence type="ECO:0000313" key="2">
    <source>
        <dbReference type="EMBL" id="OMJ84951.1"/>
    </source>
</evidence>
<keyword evidence="3" id="KW-1185">Reference proteome</keyword>
<dbReference type="OrthoDB" id="320875at2759"/>
<protein>
    <recommendedName>
        <fullName evidence="4">Dickkopf N-terminal cysteine-rich domain-containing protein</fullName>
    </recommendedName>
</protein>
<dbReference type="AlphaFoldDB" id="A0A1R2C7J0"/>
<feature type="signal peptide" evidence="1">
    <location>
        <begin position="1"/>
        <end position="19"/>
    </location>
</feature>
<evidence type="ECO:0000313" key="3">
    <source>
        <dbReference type="Proteomes" id="UP000187209"/>
    </source>
</evidence>
<accession>A0A1R2C7J0</accession>
<comment type="caution">
    <text evidence="2">The sequence shown here is derived from an EMBL/GenBank/DDBJ whole genome shotgun (WGS) entry which is preliminary data.</text>
</comment>
<name>A0A1R2C7J0_9CILI</name>
<reference evidence="2 3" key="1">
    <citation type="submission" date="2016-11" db="EMBL/GenBank/DDBJ databases">
        <title>The macronuclear genome of Stentor coeruleus: a giant cell with tiny introns.</title>
        <authorList>
            <person name="Slabodnick M."/>
            <person name="Ruby J.G."/>
            <person name="Reiff S.B."/>
            <person name="Swart E.C."/>
            <person name="Gosai S."/>
            <person name="Prabakaran S."/>
            <person name="Witkowska E."/>
            <person name="Larue G.E."/>
            <person name="Fisher S."/>
            <person name="Freeman R.M."/>
            <person name="Gunawardena J."/>
            <person name="Chu W."/>
            <person name="Stover N.A."/>
            <person name="Gregory B.D."/>
            <person name="Nowacki M."/>
            <person name="Derisi J."/>
            <person name="Roy S.W."/>
            <person name="Marshall W.F."/>
            <person name="Sood P."/>
        </authorList>
    </citation>
    <scope>NUCLEOTIDE SEQUENCE [LARGE SCALE GENOMIC DNA]</scope>
    <source>
        <strain evidence="2">WM001</strain>
    </source>
</reference>
<dbReference type="Proteomes" id="UP000187209">
    <property type="component" value="Unassembled WGS sequence"/>
</dbReference>
<proteinExistence type="predicted"/>
<feature type="chain" id="PRO_5012503593" description="Dickkopf N-terminal cysteine-rich domain-containing protein" evidence="1">
    <location>
        <begin position="20"/>
        <end position="349"/>
    </location>
</feature>
<organism evidence="2 3">
    <name type="scientific">Stentor coeruleus</name>
    <dbReference type="NCBI Taxonomy" id="5963"/>
    <lineage>
        <taxon>Eukaryota</taxon>
        <taxon>Sar</taxon>
        <taxon>Alveolata</taxon>
        <taxon>Ciliophora</taxon>
        <taxon>Postciliodesmatophora</taxon>
        <taxon>Heterotrichea</taxon>
        <taxon>Heterotrichida</taxon>
        <taxon>Stentoridae</taxon>
        <taxon>Stentor</taxon>
    </lineage>
</organism>
<sequence>MKLLLILVTVLSLDTEINCLAYTCKLPIDYFVNDTCVMYRNTTIVPTYYIRECTDQKYSYCPPSEKSNSTCTIPPFVTNYKYPGEKCHYTQECDPHLYGCEDETCQGKSLGGLCDEHSDCNPGLRCYEGICDKQIDIGATGCKTDFDCVNNAGCDKSKLTTDGTCIKYWSLTDNSFISSCENYSNFLCKSSTCRENSCVPAFKSLIIPKKCNTDIDCISSDTVATSTCTCGKNQNANKYCTLFYGDDPYLKYLELLQTWINSSYVFQCNTERRFSYVCAGDRWDRKKSYYMNYYLYFSQEFPSVIEFSDCVAQVYLSDFLFVKGLLENIGVVVSFANGLMIGLWFAQFI</sequence>
<keyword evidence="1" id="KW-0732">Signal</keyword>
<evidence type="ECO:0008006" key="4">
    <source>
        <dbReference type="Google" id="ProtNLM"/>
    </source>
</evidence>
<dbReference type="EMBL" id="MPUH01000253">
    <property type="protein sequence ID" value="OMJ84951.1"/>
    <property type="molecule type" value="Genomic_DNA"/>
</dbReference>